<dbReference type="EMBL" id="SSTE01016227">
    <property type="protein sequence ID" value="KAA0042049.1"/>
    <property type="molecule type" value="Genomic_DNA"/>
</dbReference>
<comment type="caution">
    <text evidence="3">The sequence shown here is derived from an EMBL/GenBank/DDBJ whole genome shotgun (WGS) entry which is preliminary data.</text>
</comment>
<accession>A0A5D3D1A9</accession>
<name>A0A5D3D1A9_CUCMM</name>
<reference evidence="4 5" key="1">
    <citation type="submission" date="2019-08" db="EMBL/GenBank/DDBJ databases">
        <title>Draft genome sequences of two oriental melons (Cucumis melo L. var makuwa).</title>
        <authorList>
            <person name="Kwon S.-Y."/>
        </authorList>
    </citation>
    <scope>NUCLEOTIDE SEQUENCE [LARGE SCALE GENOMIC DNA]</scope>
    <source>
        <strain evidence="5">cv. Chang Bougi</strain>
        <strain evidence="4">cv. SW 3</strain>
        <tissue evidence="3">Leaf</tissue>
    </source>
</reference>
<organism evidence="3 5">
    <name type="scientific">Cucumis melo var. makuwa</name>
    <name type="common">Oriental melon</name>
    <dbReference type="NCBI Taxonomy" id="1194695"/>
    <lineage>
        <taxon>Eukaryota</taxon>
        <taxon>Viridiplantae</taxon>
        <taxon>Streptophyta</taxon>
        <taxon>Embryophyta</taxon>
        <taxon>Tracheophyta</taxon>
        <taxon>Spermatophyta</taxon>
        <taxon>Magnoliopsida</taxon>
        <taxon>eudicotyledons</taxon>
        <taxon>Gunneridae</taxon>
        <taxon>Pentapetalae</taxon>
        <taxon>rosids</taxon>
        <taxon>fabids</taxon>
        <taxon>Cucurbitales</taxon>
        <taxon>Cucurbitaceae</taxon>
        <taxon>Benincaseae</taxon>
        <taxon>Cucumis</taxon>
    </lineage>
</organism>
<dbReference type="SUPFAM" id="SSF56672">
    <property type="entry name" value="DNA/RNA polymerases"/>
    <property type="match status" value="1"/>
</dbReference>
<dbReference type="Gene3D" id="1.10.340.70">
    <property type="match status" value="1"/>
</dbReference>
<dbReference type="PANTHER" id="PTHR37984">
    <property type="entry name" value="PROTEIN CBG26694"/>
    <property type="match status" value="1"/>
</dbReference>
<dbReference type="Pfam" id="PF17921">
    <property type="entry name" value="Integrase_H2C2"/>
    <property type="match status" value="1"/>
</dbReference>
<dbReference type="InterPro" id="IPR050951">
    <property type="entry name" value="Retrovirus_Pol_polyprotein"/>
</dbReference>
<dbReference type="PANTHER" id="PTHR37984:SF5">
    <property type="entry name" value="PROTEIN NYNRIN-LIKE"/>
    <property type="match status" value="1"/>
</dbReference>
<dbReference type="Proteomes" id="UP000321947">
    <property type="component" value="Unassembled WGS sequence"/>
</dbReference>
<dbReference type="Proteomes" id="UP000321393">
    <property type="component" value="Unassembled WGS sequence"/>
</dbReference>
<dbReference type="AlphaFoldDB" id="A0A5D3D1A9"/>
<dbReference type="InterPro" id="IPR041588">
    <property type="entry name" value="Integrase_H2C2"/>
</dbReference>
<dbReference type="EMBL" id="SSTD01007940">
    <property type="protein sequence ID" value="TYK17983.1"/>
    <property type="molecule type" value="Genomic_DNA"/>
</dbReference>
<evidence type="ECO:0000259" key="1">
    <source>
        <dbReference type="Pfam" id="PF17921"/>
    </source>
</evidence>
<dbReference type="InterPro" id="IPR043502">
    <property type="entry name" value="DNA/RNA_pol_sf"/>
</dbReference>
<proteinExistence type="predicted"/>
<gene>
    <name evidence="3" type="ORF">E5676_scaffold306G002900</name>
    <name evidence="2" type="ORF">E6C27_scaffold67G005040</name>
</gene>
<keyword evidence="3" id="KW-0695">RNA-directed DNA polymerase</keyword>
<dbReference type="OrthoDB" id="1714528at2759"/>
<dbReference type="GO" id="GO:0003964">
    <property type="term" value="F:RNA-directed DNA polymerase activity"/>
    <property type="evidence" value="ECO:0007669"/>
    <property type="project" value="UniProtKB-KW"/>
</dbReference>
<dbReference type="STRING" id="1194695.A0A5D3D1A9"/>
<evidence type="ECO:0000313" key="2">
    <source>
        <dbReference type="EMBL" id="KAA0042049.1"/>
    </source>
</evidence>
<keyword evidence="3" id="KW-0808">Transferase</keyword>
<evidence type="ECO:0000313" key="3">
    <source>
        <dbReference type="EMBL" id="TYK17983.1"/>
    </source>
</evidence>
<feature type="domain" description="Integrase zinc-binding" evidence="1">
    <location>
        <begin position="54"/>
        <end position="109"/>
    </location>
</feature>
<evidence type="ECO:0000313" key="4">
    <source>
        <dbReference type="Proteomes" id="UP000321393"/>
    </source>
</evidence>
<sequence>MMEGPVLGIADVTKPFEVETDAFHYALGGVLLQNGHPIAQESRKLNVIEKRAGDLRKKLLHECHNTLWADHPGWQQMCALLKKGYFWRNRRDDVMQYTKTCLISQQNKVEKSKVVGLLDPLPVPIRPWESVYMDFITHLPKAKELGPAVGCSPILFQCLESSSTRRSLYKNVSGRQPVLSHLVNHPYIRKNPQAHNFMKEWKQTTDITRAFLEKASRRMKKWADKKRRLLSFEQRTRFSLNYDQNRSDFRDAKTSASSESIKDR</sequence>
<evidence type="ECO:0000313" key="5">
    <source>
        <dbReference type="Proteomes" id="UP000321947"/>
    </source>
</evidence>
<protein>
    <submittedName>
        <fullName evidence="3">Reverse transcriptase</fullName>
    </submittedName>
</protein>
<keyword evidence="3" id="KW-0548">Nucleotidyltransferase</keyword>